<name>A0A2B2M011_BACCE</name>
<evidence type="ECO:0000313" key="2">
    <source>
        <dbReference type="Proteomes" id="UP000224386"/>
    </source>
</evidence>
<organism evidence="1 2">
    <name type="scientific">Bacillus cereus</name>
    <dbReference type="NCBI Taxonomy" id="1396"/>
    <lineage>
        <taxon>Bacteria</taxon>
        <taxon>Bacillati</taxon>
        <taxon>Bacillota</taxon>
        <taxon>Bacilli</taxon>
        <taxon>Bacillales</taxon>
        <taxon>Bacillaceae</taxon>
        <taxon>Bacillus</taxon>
        <taxon>Bacillus cereus group</taxon>
    </lineage>
</organism>
<protein>
    <submittedName>
        <fullName evidence="1">Uncharacterized protein</fullName>
    </submittedName>
</protein>
<dbReference type="AlphaFoldDB" id="A0A2B2M011"/>
<dbReference type="EMBL" id="NVAP01000019">
    <property type="protein sequence ID" value="PFQ47890.1"/>
    <property type="molecule type" value="Genomic_DNA"/>
</dbReference>
<evidence type="ECO:0000313" key="1">
    <source>
        <dbReference type="EMBL" id="PFQ47890.1"/>
    </source>
</evidence>
<reference evidence="1 2" key="1">
    <citation type="submission" date="2017-09" db="EMBL/GenBank/DDBJ databases">
        <title>Large-scale bioinformatics analysis of Bacillus genomes uncovers conserved roles of natural products in bacterial physiology.</title>
        <authorList>
            <consortium name="Agbiome Team Llc"/>
            <person name="Bleich R.M."/>
            <person name="Grubbs K.J."/>
            <person name="Santa Maria K.C."/>
            <person name="Allen S.E."/>
            <person name="Farag S."/>
            <person name="Shank E.A."/>
            <person name="Bowers A."/>
        </authorList>
    </citation>
    <scope>NUCLEOTIDE SEQUENCE [LARGE SCALE GENOMIC DNA]</scope>
    <source>
        <strain evidence="1 2">AFS070861</strain>
    </source>
</reference>
<dbReference type="Proteomes" id="UP000224386">
    <property type="component" value="Unassembled WGS sequence"/>
</dbReference>
<accession>A0A2B2M011</accession>
<sequence>MIQVEDSDKEFFSPEGIPAGYNIVIKILGTRVAAVGGIEFIPDYYSFDDLSVGFDASATDDAFGLLLNVVNDISILPNEFNVKDIRTKGNQIRGKYPTIKKKLEELEEEIDVDDDTLAKALISKNGHPILVILDKDLKILWETWSTDLNSMKADYLWIPIKEFDYNDLDKLREVNNILFGVERVSLD</sequence>
<proteinExistence type="predicted"/>
<comment type="caution">
    <text evidence="1">The sequence shown here is derived from an EMBL/GenBank/DDBJ whole genome shotgun (WGS) entry which is preliminary data.</text>
</comment>
<gene>
    <name evidence="1" type="ORF">COK05_09005</name>
</gene>